<feature type="compositionally biased region" description="Basic residues" evidence="1">
    <location>
        <begin position="205"/>
        <end position="217"/>
    </location>
</feature>
<evidence type="ECO:0000313" key="3">
    <source>
        <dbReference type="Proteomes" id="UP001465755"/>
    </source>
</evidence>
<sequence length="709" mass="76228">MTSYDTQAAQQHGAYPASQWHPHYAGQAQQYQHSEYQQWQATPTGYAAQPQYAGSYQQHTAEPNAGQEAPPLPPEEPPPGEEDTTLTPPGQEPEGAQSQAAPQQQVPDWQATAYQQQPAASAYGGTYTGQEPWAYGQQHAYQQGYQADWSQPQQHQQHPQAAAPPPWQQAQQPAYNAPAAAAPASHPYQNGYTAAGYPATSHAHQWNHHAAPQKKQRVVPSTTVAPSYTAVPPPGTAGATATRPAQNTQQVPAAAAQRKARVETELRTILTEADRLGERWTRSWDVYPLPPSARAAGAPVPSTPPGLAGFAQSSMPEDRSFAYKSLAPSTSRRSTSDSSDDELDQPAIKPGSWKAQAKQAKRQQQQHNKHLPQSPRPGSSKKQKKKWAARQQQQQQQRGSPRYSDDSSSSDASEDKPRYKALDMSGTNEAGLHARNGARAQRFGDGTVAHSGRAVATPKKRKGHVQLYDDGEDAERMDWSKTEIRGTCTELLKSYFRLHTVPHPSTVRPPAILQKALAQLLSQIRTKQVKYIFAADQLKGMRQDLTVSAEAARHPAVAHAMKVRLACSTGDATRLCALYPSAPLMNNDGSGAMAGGSVGVCEAGAGGLGSDPGGAQLLPGCTREVFAGRFAPSADPVEAMELCVEWLMSCNAVIKPPTSGEGEAVLDCKASRACITMPDDPDAVAHGDANLALDDFMKASLRPGFAQAP</sequence>
<protein>
    <submittedName>
        <fullName evidence="2">Uncharacterized protein</fullName>
    </submittedName>
</protein>
<proteinExistence type="predicted"/>
<feature type="compositionally biased region" description="Basic and acidic residues" evidence="1">
    <location>
        <begin position="260"/>
        <end position="282"/>
    </location>
</feature>
<feature type="region of interest" description="Disordered" evidence="1">
    <location>
        <begin position="441"/>
        <end position="465"/>
    </location>
</feature>
<dbReference type="Proteomes" id="UP001465755">
    <property type="component" value="Unassembled WGS sequence"/>
</dbReference>
<dbReference type="EMBL" id="JALJOQ010000011">
    <property type="protein sequence ID" value="KAK9811103.1"/>
    <property type="molecule type" value="Genomic_DNA"/>
</dbReference>
<feature type="compositionally biased region" description="Low complexity" evidence="1">
    <location>
        <begin position="236"/>
        <end position="245"/>
    </location>
</feature>
<feature type="compositionally biased region" description="Low complexity" evidence="1">
    <location>
        <begin position="168"/>
        <end position="190"/>
    </location>
</feature>
<evidence type="ECO:0000313" key="2">
    <source>
        <dbReference type="EMBL" id="KAK9811103.1"/>
    </source>
</evidence>
<comment type="caution">
    <text evidence="2">The sequence shown here is derived from an EMBL/GenBank/DDBJ whole genome shotgun (WGS) entry which is preliminary data.</text>
</comment>
<dbReference type="InterPro" id="IPR045107">
    <property type="entry name" value="SAC3/GANP/THP3"/>
</dbReference>
<feature type="region of interest" description="Disordered" evidence="1">
    <location>
        <begin position="138"/>
        <end position="418"/>
    </location>
</feature>
<feature type="compositionally biased region" description="Low complexity" evidence="1">
    <location>
        <begin position="389"/>
        <end position="411"/>
    </location>
</feature>
<organism evidence="2 3">
    <name type="scientific">Symbiochloris irregularis</name>
    <dbReference type="NCBI Taxonomy" id="706552"/>
    <lineage>
        <taxon>Eukaryota</taxon>
        <taxon>Viridiplantae</taxon>
        <taxon>Chlorophyta</taxon>
        <taxon>core chlorophytes</taxon>
        <taxon>Trebouxiophyceae</taxon>
        <taxon>Trebouxiales</taxon>
        <taxon>Trebouxiaceae</taxon>
        <taxon>Symbiochloris</taxon>
    </lineage>
</organism>
<feature type="compositionally biased region" description="Low complexity" evidence="1">
    <location>
        <begin position="138"/>
        <end position="161"/>
    </location>
</feature>
<dbReference type="GO" id="GO:0005634">
    <property type="term" value="C:nucleus"/>
    <property type="evidence" value="ECO:0007669"/>
    <property type="project" value="TreeGrafter"/>
</dbReference>
<name>A0AAW1PSL4_9CHLO</name>
<gene>
    <name evidence="2" type="ORF">WJX73_003081</name>
</gene>
<feature type="compositionally biased region" description="Polar residues" evidence="1">
    <location>
        <begin position="52"/>
        <end position="61"/>
    </location>
</feature>
<keyword evidence="3" id="KW-1185">Reference proteome</keyword>
<dbReference type="PANTHER" id="PTHR12436">
    <property type="entry name" value="80 KDA MCM3-ASSOCIATED PROTEIN"/>
    <property type="match status" value="1"/>
</dbReference>
<feature type="compositionally biased region" description="Low complexity" evidence="1">
    <location>
        <begin position="85"/>
        <end position="105"/>
    </location>
</feature>
<dbReference type="AlphaFoldDB" id="A0AAW1PSL4"/>
<dbReference type="PANTHER" id="PTHR12436:SF4">
    <property type="entry name" value="LEUKOCYTE RECEPTOR CLUSTER MEMBER 8"/>
    <property type="match status" value="1"/>
</dbReference>
<feature type="compositionally biased region" description="Low complexity" evidence="1">
    <location>
        <begin position="354"/>
        <end position="378"/>
    </location>
</feature>
<dbReference type="Gene3D" id="1.25.40.990">
    <property type="match status" value="1"/>
</dbReference>
<reference evidence="2 3" key="1">
    <citation type="journal article" date="2024" name="Nat. Commun.">
        <title>Phylogenomics reveals the evolutionary origins of lichenization in chlorophyte algae.</title>
        <authorList>
            <person name="Puginier C."/>
            <person name="Libourel C."/>
            <person name="Otte J."/>
            <person name="Skaloud P."/>
            <person name="Haon M."/>
            <person name="Grisel S."/>
            <person name="Petersen M."/>
            <person name="Berrin J.G."/>
            <person name="Delaux P.M."/>
            <person name="Dal Grande F."/>
            <person name="Keller J."/>
        </authorList>
    </citation>
    <scope>NUCLEOTIDE SEQUENCE [LARGE SCALE GENOMIC DNA]</scope>
    <source>
        <strain evidence="2 3">SAG 2036</strain>
    </source>
</reference>
<accession>A0AAW1PSL4</accession>
<feature type="compositionally biased region" description="Polar residues" evidence="1">
    <location>
        <begin position="1"/>
        <end position="10"/>
    </location>
</feature>
<feature type="region of interest" description="Disordered" evidence="1">
    <location>
        <begin position="1"/>
        <end position="36"/>
    </location>
</feature>
<feature type="compositionally biased region" description="Basic residues" evidence="1">
    <location>
        <begin position="379"/>
        <end position="388"/>
    </location>
</feature>
<feature type="region of interest" description="Disordered" evidence="1">
    <location>
        <begin position="49"/>
        <end position="117"/>
    </location>
</feature>
<evidence type="ECO:0000256" key="1">
    <source>
        <dbReference type="SAM" id="MobiDB-lite"/>
    </source>
</evidence>
<feature type="compositionally biased region" description="Low complexity" evidence="1">
    <location>
        <begin position="27"/>
        <end position="36"/>
    </location>
</feature>